<comment type="subcellular location">
    <subcellularLocation>
        <location evidence="1 7">Nucleus</location>
    </subcellularLocation>
</comment>
<accession>A0A4T0FIS0</accession>
<reference evidence="12 13" key="1">
    <citation type="submission" date="2019-03" db="EMBL/GenBank/DDBJ databases">
        <title>Sequencing 23 genomes of Wallemia ichthyophaga.</title>
        <authorList>
            <person name="Gostincar C."/>
        </authorList>
    </citation>
    <scope>NUCLEOTIDE SEQUENCE [LARGE SCALE GENOMIC DNA]</scope>
    <source>
        <strain evidence="12 13">EXF-5753</strain>
    </source>
</reference>
<dbReference type="PANTHER" id="PTHR16140">
    <property type="entry name" value="NON-STRUCTURAL MAINTENANCE OF CHROMOSOMES ELEMENT 4"/>
    <property type="match status" value="1"/>
</dbReference>
<feature type="region of interest" description="Disordered" evidence="9">
    <location>
        <begin position="1"/>
        <end position="45"/>
    </location>
</feature>
<dbReference type="OrthoDB" id="361242at2759"/>
<dbReference type="Pfam" id="PF08743">
    <property type="entry name" value="Nse4_C"/>
    <property type="match status" value="1"/>
</dbReference>
<organism evidence="12 13">
    <name type="scientific">Wallemia hederae</name>
    <dbReference type="NCBI Taxonomy" id="1540922"/>
    <lineage>
        <taxon>Eukaryota</taxon>
        <taxon>Fungi</taxon>
        <taxon>Dikarya</taxon>
        <taxon>Basidiomycota</taxon>
        <taxon>Wallemiomycotina</taxon>
        <taxon>Wallemiomycetes</taxon>
        <taxon>Wallemiales</taxon>
        <taxon>Wallemiaceae</taxon>
        <taxon>Wallemia</taxon>
    </lineage>
</organism>
<dbReference type="InterPro" id="IPR014854">
    <property type="entry name" value="Nse4_C"/>
</dbReference>
<feature type="domain" description="Non-structural maintenance of chromosome element 4 C-terminal" evidence="10">
    <location>
        <begin position="240"/>
        <end position="328"/>
    </location>
</feature>
<feature type="coiled-coil region" evidence="8">
    <location>
        <begin position="435"/>
        <end position="544"/>
    </location>
</feature>
<keyword evidence="4 7" id="KW-0233">DNA recombination</keyword>
<dbReference type="InterPro" id="IPR029225">
    <property type="entry name" value="Nse4_Nse3-bd"/>
</dbReference>
<evidence type="ECO:0000259" key="10">
    <source>
        <dbReference type="Pfam" id="PF08743"/>
    </source>
</evidence>
<dbReference type="GO" id="GO:0005634">
    <property type="term" value="C:nucleus"/>
    <property type="evidence" value="ECO:0007669"/>
    <property type="project" value="UniProtKB-SubCell"/>
</dbReference>
<feature type="compositionally biased region" description="Basic and acidic residues" evidence="9">
    <location>
        <begin position="1"/>
        <end position="10"/>
    </location>
</feature>
<dbReference type="GO" id="GO:0030915">
    <property type="term" value="C:Smc5-Smc6 complex"/>
    <property type="evidence" value="ECO:0007669"/>
    <property type="project" value="UniProtKB-UniRule"/>
</dbReference>
<evidence type="ECO:0000256" key="4">
    <source>
        <dbReference type="ARBA" id="ARBA00023172"/>
    </source>
</evidence>
<sequence length="571" mass="65059">MDSDEDRKENMASTQDVEMNEQGDTINKLRSKQGNSYDPDQDKNLKRSIRKGYRSLIDKAEEQSVDVSSVTARQLTAEMMKANNLYDNVRAPQEATLDSRFLMVQSEMSAAKARAMKIDADCFDLDEFVSRLKSLAGGFNIDDDDVDDETTANRMNWNLVSGIAFNHTRRVPVSDFMLGTIPEEAKKKTKRTAQRINKNNEEKTAPTQITEKDIQRAENETTTNVKKISHLLETIGGDSGINLFKFFINPDNFAQSVENLFYVSFLIRDGHASLTQHEDTKEMVLLACEGPTQEDYKQGLSKQQVVLELDMETWDTAKEMYSITSSIIPTRDMESDMIAVVMLAMTKPSLAEFKRNCVSRDHQYQSQEGQQPVRISFKTLSKQCYDLVLYGNLDIGVDVHAESDNESNEEMTLIRELERKLGQDGSSRSHVQAQLDQVRERKKTVDEHNAELKNEIRAISEELYRIGRSTKQSADTRTRLQNEIDGFSRDIARYTSEMEQDARYMASMNSQDLDRELANTTNSVNQLQMDISTLSTQYNELNEQLNSDKGSTNSPPLEFNLLPSQLLDDYE</sequence>
<keyword evidence="6 7" id="KW-0539">Nucleus</keyword>
<evidence type="ECO:0000259" key="11">
    <source>
        <dbReference type="Pfam" id="PF15412"/>
    </source>
</evidence>
<feature type="compositionally biased region" description="Polar residues" evidence="9">
    <location>
        <begin position="11"/>
        <end position="25"/>
    </location>
</feature>
<keyword evidence="13" id="KW-1185">Reference proteome</keyword>
<evidence type="ECO:0000256" key="8">
    <source>
        <dbReference type="SAM" id="Coils"/>
    </source>
</evidence>
<evidence type="ECO:0000313" key="13">
    <source>
        <dbReference type="Proteomes" id="UP000310189"/>
    </source>
</evidence>
<evidence type="ECO:0000256" key="3">
    <source>
        <dbReference type="ARBA" id="ARBA00022763"/>
    </source>
</evidence>
<protein>
    <recommendedName>
        <fullName evidence="7">Non-structural maintenance of chromosomes element 4</fullName>
    </recommendedName>
</protein>
<evidence type="ECO:0000256" key="7">
    <source>
        <dbReference type="RuleBase" id="RU365071"/>
    </source>
</evidence>
<dbReference type="Proteomes" id="UP000310189">
    <property type="component" value="Unassembled WGS sequence"/>
</dbReference>
<dbReference type="InterPro" id="IPR027786">
    <property type="entry name" value="Nse4/EID"/>
</dbReference>
<comment type="subunit">
    <text evidence="7">Component of the SMC5-SMC6 complex.</text>
</comment>
<dbReference type="AlphaFoldDB" id="A0A4T0FIS0"/>
<evidence type="ECO:0000256" key="6">
    <source>
        <dbReference type="ARBA" id="ARBA00023242"/>
    </source>
</evidence>
<name>A0A4T0FIS0_9BASI</name>
<keyword evidence="5 7" id="KW-0234">DNA repair</keyword>
<dbReference type="EMBL" id="SPNW01000043">
    <property type="protein sequence ID" value="TIA88078.1"/>
    <property type="molecule type" value="Genomic_DNA"/>
</dbReference>
<dbReference type="PANTHER" id="PTHR16140:SF0">
    <property type="entry name" value="NON-STRUCTURAL MAINTENANCE OF CHROMOSOMES ELEMENT 4"/>
    <property type="match status" value="1"/>
</dbReference>
<feature type="domain" description="Nse4/EID protein Nse3/MAGE-binding" evidence="11">
    <location>
        <begin position="98"/>
        <end position="148"/>
    </location>
</feature>
<keyword evidence="3 7" id="KW-0227">DNA damage</keyword>
<dbReference type="GO" id="GO:0006310">
    <property type="term" value="P:DNA recombination"/>
    <property type="evidence" value="ECO:0007669"/>
    <property type="project" value="UniProtKB-UniRule"/>
</dbReference>
<feature type="compositionally biased region" description="Polar residues" evidence="9">
    <location>
        <begin position="545"/>
        <end position="555"/>
    </location>
</feature>
<proteinExistence type="inferred from homology"/>
<dbReference type="GO" id="GO:0006281">
    <property type="term" value="P:DNA repair"/>
    <property type="evidence" value="ECO:0007669"/>
    <property type="project" value="UniProtKB-UniRule"/>
</dbReference>
<evidence type="ECO:0000313" key="12">
    <source>
        <dbReference type="EMBL" id="TIA88078.1"/>
    </source>
</evidence>
<comment type="similarity">
    <text evidence="2 7">Belongs to the NSE4 family.</text>
</comment>
<comment type="caution">
    <text evidence="12">The sequence shown here is derived from an EMBL/GenBank/DDBJ whole genome shotgun (WGS) entry which is preliminary data.</text>
</comment>
<feature type="region of interest" description="Disordered" evidence="9">
    <location>
        <begin position="545"/>
        <end position="571"/>
    </location>
</feature>
<evidence type="ECO:0000256" key="5">
    <source>
        <dbReference type="ARBA" id="ARBA00023204"/>
    </source>
</evidence>
<gene>
    <name evidence="12" type="ORF">E3P99_02807</name>
</gene>
<evidence type="ECO:0000256" key="9">
    <source>
        <dbReference type="SAM" id="MobiDB-lite"/>
    </source>
</evidence>
<keyword evidence="8" id="KW-0175">Coiled coil</keyword>
<dbReference type="Pfam" id="PF15412">
    <property type="entry name" value="Nse4-Nse3_bdg"/>
    <property type="match status" value="1"/>
</dbReference>
<evidence type="ECO:0000256" key="2">
    <source>
        <dbReference type="ARBA" id="ARBA00008997"/>
    </source>
</evidence>
<evidence type="ECO:0000256" key="1">
    <source>
        <dbReference type="ARBA" id="ARBA00004123"/>
    </source>
</evidence>
<comment type="function">
    <text evidence="7">Component of the SMC5-SMC6 complex, that promotes sister chromatid alignment after DNA damage and facilitates double-stranded DNA breaks (DSBs) repair via homologous recombination between sister chromatids.</text>
</comment>